<proteinExistence type="predicted"/>
<organism evidence="1">
    <name type="scientific">Arundo donax</name>
    <name type="common">Giant reed</name>
    <name type="synonym">Donax arundinaceus</name>
    <dbReference type="NCBI Taxonomy" id="35708"/>
    <lineage>
        <taxon>Eukaryota</taxon>
        <taxon>Viridiplantae</taxon>
        <taxon>Streptophyta</taxon>
        <taxon>Embryophyta</taxon>
        <taxon>Tracheophyta</taxon>
        <taxon>Spermatophyta</taxon>
        <taxon>Magnoliopsida</taxon>
        <taxon>Liliopsida</taxon>
        <taxon>Poales</taxon>
        <taxon>Poaceae</taxon>
        <taxon>PACMAD clade</taxon>
        <taxon>Arundinoideae</taxon>
        <taxon>Arundineae</taxon>
        <taxon>Arundo</taxon>
    </lineage>
</organism>
<reference evidence="1" key="2">
    <citation type="journal article" date="2015" name="Data Brief">
        <title>Shoot transcriptome of the giant reed, Arundo donax.</title>
        <authorList>
            <person name="Barrero R.A."/>
            <person name="Guerrero F.D."/>
            <person name="Moolhuijzen P."/>
            <person name="Goolsby J.A."/>
            <person name="Tidwell J."/>
            <person name="Bellgard S.E."/>
            <person name="Bellgard M.I."/>
        </authorList>
    </citation>
    <scope>NUCLEOTIDE SEQUENCE</scope>
    <source>
        <tissue evidence="1">Shoot tissue taken approximately 20 cm above the soil surface</tissue>
    </source>
</reference>
<protein>
    <submittedName>
        <fullName evidence="1">Uncharacterized protein</fullName>
    </submittedName>
</protein>
<dbReference type="AlphaFoldDB" id="A0A0A8ZI81"/>
<reference evidence="1" key="1">
    <citation type="submission" date="2014-09" db="EMBL/GenBank/DDBJ databases">
        <authorList>
            <person name="Magalhaes I.L.F."/>
            <person name="Oliveira U."/>
            <person name="Santos F.R."/>
            <person name="Vidigal T.H.D.A."/>
            <person name="Brescovit A.D."/>
            <person name="Santos A.J."/>
        </authorList>
    </citation>
    <scope>NUCLEOTIDE SEQUENCE</scope>
    <source>
        <tissue evidence="1">Shoot tissue taken approximately 20 cm above the soil surface</tissue>
    </source>
</reference>
<accession>A0A0A8ZI81</accession>
<dbReference type="EMBL" id="GBRH01260487">
    <property type="protein sequence ID" value="JAD37408.1"/>
    <property type="molecule type" value="Transcribed_RNA"/>
</dbReference>
<evidence type="ECO:0000313" key="1">
    <source>
        <dbReference type="EMBL" id="JAD37408.1"/>
    </source>
</evidence>
<name>A0A0A8ZI81_ARUDO</name>
<sequence length="38" mass="4263">MATNVSLKVSFCLLNYQHGIGSMNSEVSISQDFVQHYN</sequence>